<name>A0A8S3XX04_PARAO</name>
<dbReference type="Proteomes" id="UP000691718">
    <property type="component" value="Unassembled WGS sequence"/>
</dbReference>
<evidence type="ECO:0000256" key="1">
    <source>
        <dbReference type="SAM" id="MobiDB-lite"/>
    </source>
</evidence>
<accession>A0A8S3XX04</accession>
<evidence type="ECO:0000313" key="3">
    <source>
        <dbReference type="Proteomes" id="UP000691718"/>
    </source>
</evidence>
<dbReference type="AlphaFoldDB" id="A0A8S3XX04"/>
<feature type="region of interest" description="Disordered" evidence="1">
    <location>
        <begin position="24"/>
        <end position="54"/>
    </location>
</feature>
<gene>
    <name evidence="2" type="ORF">PAPOLLO_LOCUS23064</name>
</gene>
<protein>
    <submittedName>
        <fullName evidence="2">(apollo) hypothetical protein</fullName>
    </submittedName>
</protein>
<sequence>MSRQLSENSTNKKKAIAQILEDCSDSESEENQEISEDEVNITLTDSDEAGPSAPKMKRRCFIYPRAKDKKSTIVCKSCNKTICKPHSIPITYCLPCQRND</sequence>
<comment type="caution">
    <text evidence="2">The sequence shown here is derived from an EMBL/GenBank/DDBJ whole genome shotgun (WGS) entry which is preliminary data.</text>
</comment>
<feature type="compositionally biased region" description="Acidic residues" evidence="1">
    <location>
        <begin position="24"/>
        <end position="39"/>
    </location>
</feature>
<reference evidence="2" key="1">
    <citation type="submission" date="2021-04" db="EMBL/GenBank/DDBJ databases">
        <authorList>
            <person name="Tunstrom K."/>
        </authorList>
    </citation>
    <scope>NUCLEOTIDE SEQUENCE</scope>
</reference>
<keyword evidence="3" id="KW-1185">Reference proteome</keyword>
<dbReference type="EMBL" id="CAJQZP010001411">
    <property type="protein sequence ID" value="CAG5044478.1"/>
    <property type="molecule type" value="Genomic_DNA"/>
</dbReference>
<dbReference type="OrthoDB" id="8123139at2759"/>
<proteinExistence type="predicted"/>
<organism evidence="2 3">
    <name type="scientific">Parnassius apollo</name>
    <name type="common">Apollo butterfly</name>
    <name type="synonym">Papilio apollo</name>
    <dbReference type="NCBI Taxonomy" id="110799"/>
    <lineage>
        <taxon>Eukaryota</taxon>
        <taxon>Metazoa</taxon>
        <taxon>Ecdysozoa</taxon>
        <taxon>Arthropoda</taxon>
        <taxon>Hexapoda</taxon>
        <taxon>Insecta</taxon>
        <taxon>Pterygota</taxon>
        <taxon>Neoptera</taxon>
        <taxon>Endopterygota</taxon>
        <taxon>Lepidoptera</taxon>
        <taxon>Glossata</taxon>
        <taxon>Ditrysia</taxon>
        <taxon>Papilionoidea</taxon>
        <taxon>Papilionidae</taxon>
        <taxon>Parnassiinae</taxon>
        <taxon>Parnassini</taxon>
        <taxon>Parnassius</taxon>
        <taxon>Parnassius</taxon>
    </lineage>
</organism>
<evidence type="ECO:0000313" key="2">
    <source>
        <dbReference type="EMBL" id="CAG5044478.1"/>
    </source>
</evidence>